<evidence type="ECO:0000313" key="3">
    <source>
        <dbReference type="Proteomes" id="UP000179627"/>
    </source>
</evidence>
<comment type="caution">
    <text evidence="2">The sequence shown here is derived from an EMBL/GenBank/DDBJ whole genome shotgun (WGS) entry which is preliminary data.</text>
</comment>
<evidence type="ECO:0000256" key="1">
    <source>
        <dbReference type="SAM" id="Phobius"/>
    </source>
</evidence>
<dbReference type="RefSeq" id="WP_071083115.1">
    <property type="nucleotide sequence ID" value="NZ_MBLM01000053.1"/>
</dbReference>
<keyword evidence="1" id="KW-0812">Transmembrane</keyword>
<evidence type="ECO:0000313" key="2">
    <source>
        <dbReference type="EMBL" id="OHV41977.1"/>
    </source>
</evidence>
<proteinExistence type="predicted"/>
<name>A0A1S1R7T2_9ACTN</name>
<accession>A0A1S1R7T2</accession>
<dbReference type="EMBL" id="MBLM01000053">
    <property type="protein sequence ID" value="OHV41977.1"/>
    <property type="molecule type" value="Genomic_DNA"/>
</dbReference>
<organism evidence="2 3">
    <name type="scientific">Parafrankia colletiae</name>
    <dbReference type="NCBI Taxonomy" id="573497"/>
    <lineage>
        <taxon>Bacteria</taxon>
        <taxon>Bacillati</taxon>
        <taxon>Actinomycetota</taxon>
        <taxon>Actinomycetes</taxon>
        <taxon>Frankiales</taxon>
        <taxon>Frankiaceae</taxon>
        <taxon>Parafrankia</taxon>
    </lineage>
</organism>
<reference evidence="3" key="1">
    <citation type="submission" date="2016-07" db="EMBL/GenBank/DDBJ databases">
        <title>Sequence Frankia sp. strain CcI1.17.</title>
        <authorList>
            <person name="Ghodhbane-Gtari F."/>
            <person name="Swanson E."/>
            <person name="Gueddou A."/>
            <person name="Morris K."/>
            <person name="Hezbri K."/>
            <person name="Ktari A."/>
            <person name="Nouioui I."/>
            <person name="Abebe-Akele F."/>
            <person name="Simpson S."/>
            <person name="Thomas K."/>
            <person name="Gtari M."/>
            <person name="Tisa L.S."/>
            <person name="Hurst S."/>
        </authorList>
    </citation>
    <scope>NUCLEOTIDE SEQUENCE [LARGE SCALE GENOMIC DNA]</scope>
    <source>
        <strain evidence="3">Cc1.17</strain>
    </source>
</reference>
<keyword evidence="3" id="KW-1185">Reference proteome</keyword>
<keyword evidence="1" id="KW-0472">Membrane</keyword>
<keyword evidence="1" id="KW-1133">Transmembrane helix</keyword>
<feature type="transmembrane region" description="Helical" evidence="1">
    <location>
        <begin position="49"/>
        <end position="73"/>
    </location>
</feature>
<sequence length="76" mass="8363">MSGRHSARRRAARPPRIRQVDRAYRTFRGHIADRVCLASRVDSADRRSALLATTASLMTIMLAVCMLGVMAFGSTA</sequence>
<protein>
    <submittedName>
        <fullName evidence="2">Uncharacterized protein</fullName>
    </submittedName>
</protein>
<gene>
    <name evidence="2" type="ORF">CC117_33195</name>
</gene>
<dbReference type="AlphaFoldDB" id="A0A1S1R7T2"/>
<dbReference type="Proteomes" id="UP000179627">
    <property type="component" value="Unassembled WGS sequence"/>
</dbReference>